<name>A0ABP0GME7_CLALP</name>
<proteinExistence type="inferred from homology"/>
<evidence type="ECO:0000313" key="6">
    <source>
        <dbReference type="Proteomes" id="UP001642483"/>
    </source>
</evidence>
<feature type="domain" description="Sulfotransferase" evidence="4">
    <location>
        <begin position="329"/>
        <end position="448"/>
    </location>
</feature>
<evidence type="ECO:0000256" key="2">
    <source>
        <dbReference type="RuleBase" id="RU361155"/>
    </source>
</evidence>
<evidence type="ECO:0000256" key="3">
    <source>
        <dbReference type="SAM" id="Phobius"/>
    </source>
</evidence>
<evidence type="ECO:0000313" key="5">
    <source>
        <dbReference type="EMBL" id="CAK8692904.1"/>
    </source>
</evidence>
<comment type="similarity">
    <text evidence="1">Belongs to the WSCD family.</text>
</comment>
<organism evidence="5 6">
    <name type="scientific">Clavelina lepadiformis</name>
    <name type="common">Light-bulb sea squirt</name>
    <name type="synonym">Ascidia lepadiformis</name>
    <dbReference type="NCBI Taxonomy" id="159417"/>
    <lineage>
        <taxon>Eukaryota</taxon>
        <taxon>Metazoa</taxon>
        <taxon>Chordata</taxon>
        <taxon>Tunicata</taxon>
        <taxon>Ascidiacea</taxon>
        <taxon>Aplousobranchia</taxon>
        <taxon>Clavelinidae</taxon>
        <taxon>Clavelina</taxon>
    </lineage>
</organism>
<dbReference type="PANTHER" id="PTHR45964">
    <property type="entry name" value="WSCD FAMILY MEMBER CG9164"/>
    <property type="match status" value="1"/>
</dbReference>
<dbReference type="Proteomes" id="UP001642483">
    <property type="component" value="Unassembled WGS sequence"/>
</dbReference>
<dbReference type="SUPFAM" id="SSF52540">
    <property type="entry name" value="P-loop containing nucleoside triphosphate hydrolases"/>
    <property type="match status" value="1"/>
</dbReference>
<reference evidence="5 6" key="1">
    <citation type="submission" date="2024-02" db="EMBL/GenBank/DDBJ databases">
        <authorList>
            <person name="Daric V."/>
            <person name="Darras S."/>
        </authorList>
    </citation>
    <scope>NUCLEOTIDE SEQUENCE [LARGE SCALE GENOMIC DNA]</scope>
</reference>
<dbReference type="Gene3D" id="3.40.50.300">
    <property type="entry name" value="P-loop containing nucleotide triphosphate hydrolases"/>
    <property type="match status" value="1"/>
</dbReference>
<dbReference type="InterPro" id="IPR000863">
    <property type="entry name" value="Sulfotransferase_dom"/>
</dbReference>
<accession>A0ABP0GME7</accession>
<keyword evidence="2" id="KW-0808">Transferase</keyword>
<dbReference type="InterPro" id="IPR027417">
    <property type="entry name" value="P-loop_NTPase"/>
</dbReference>
<keyword evidence="6" id="KW-1185">Reference proteome</keyword>
<dbReference type="EC" id="2.8.2.-" evidence="2"/>
<keyword evidence="3" id="KW-0812">Transmembrane</keyword>
<keyword evidence="3" id="KW-0472">Membrane</keyword>
<feature type="transmembrane region" description="Helical" evidence="3">
    <location>
        <begin position="21"/>
        <end position="41"/>
    </location>
</feature>
<gene>
    <name evidence="5" type="ORF">CVLEPA_LOCUS26139</name>
</gene>
<dbReference type="PANTHER" id="PTHR45964:SF9">
    <property type="entry name" value="SULFOTRANSFERASE"/>
    <property type="match status" value="1"/>
</dbReference>
<dbReference type="Pfam" id="PF00685">
    <property type="entry name" value="Sulfotransfer_1"/>
    <property type="match status" value="1"/>
</dbReference>
<comment type="caution">
    <text evidence="5">The sequence shown here is derived from an EMBL/GenBank/DDBJ whole genome shotgun (WGS) entry which is preliminary data.</text>
</comment>
<evidence type="ECO:0000259" key="4">
    <source>
        <dbReference type="Pfam" id="PF00685"/>
    </source>
</evidence>
<comment type="similarity">
    <text evidence="2">Belongs to the sulfotransferase 1 family.</text>
</comment>
<evidence type="ECO:0000256" key="1">
    <source>
        <dbReference type="ARBA" id="ARBA00010236"/>
    </source>
</evidence>
<sequence length="509" mass="58647">MNTGQYSGTIFRNMKYFNTRILKFILLSTTLVIAWGCWNATKMFSHSYIRRNYQDPPTPQSQVSIKRSVAQYMACFCLNPANDNFKNSIKIGKVTLDEDCFLECSAKSFAWGALTDWTCYCFDRFLPNLGPMVPSNRCNKQKIVYPVDECAGRFASTEIYRIFQTYKTDEWDIDEYFLGFFPLPANFKEVVQASHEYTSESMCFIYCESIELPLAITNERYCFCGYSQGNFPNEGNRMTPDLIKVDNTNTALVKVWRTMSPDYRCATRIFLPPKTASIVSLLSFPGSGNSWTRFLIESATGVFTGSFYSSHRMFNAGCFGEYDDEHSGRTLTSKAHRVTEECKKNSCKTVVLLRNPYNALLAEAAREFYKSKTTPIEEEFLANISTFFLPRVTSKAKGWLNINLMYLQYARPLLVIYYEDLQNDPIKEIRKIVKFIGYEVPHLEERLTCLNHDISGPFKRPHSNHGVDPYDKATIMVINKNIKILRDFMQNLKAHDGETLSLPSYERPE</sequence>
<dbReference type="EMBL" id="CAWYQH010000130">
    <property type="protein sequence ID" value="CAK8692904.1"/>
    <property type="molecule type" value="Genomic_DNA"/>
</dbReference>
<keyword evidence="3" id="KW-1133">Transmembrane helix</keyword>
<dbReference type="InterPro" id="IPR051589">
    <property type="entry name" value="Sialate-O-sulfotransferase"/>
</dbReference>
<protein>
    <recommendedName>
        <fullName evidence="2">Sulfotransferase</fullName>
        <ecNumber evidence="2">2.8.2.-</ecNumber>
    </recommendedName>
</protein>